<dbReference type="EMBL" id="JAHRIQ010070686">
    <property type="protein sequence ID" value="MEQ2244135.1"/>
    <property type="molecule type" value="Genomic_DNA"/>
</dbReference>
<sequence length="81" mass="8884">MMNLQDMKETQYSGMTTWTATMIQQGWTELDGKPIKKWKEYLTTVNLPRSSTSTGSPGKESINSRGSKKAPEISGGGATQL</sequence>
<proteinExistence type="predicted"/>
<comment type="caution">
    <text evidence="2">The sequence shown here is derived from an EMBL/GenBank/DDBJ whole genome shotgun (WGS) entry which is preliminary data.</text>
</comment>
<evidence type="ECO:0000313" key="3">
    <source>
        <dbReference type="Proteomes" id="UP001482620"/>
    </source>
</evidence>
<keyword evidence="3" id="KW-1185">Reference proteome</keyword>
<organism evidence="2 3">
    <name type="scientific">Ilyodon furcidens</name>
    <name type="common">goldbreast splitfin</name>
    <dbReference type="NCBI Taxonomy" id="33524"/>
    <lineage>
        <taxon>Eukaryota</taxon>
        <taxon>Metazoa</taxon>
        <taxon>Chordata</taxon>
        <taxon>Craniata</taxon>
        <taxon>Vertebrata</taxon>
        <taxon>Euteleostomi</taxon>
        <taxon>Actinopterygii</taxon>
        <taxon>Neopterygii</taxon>
        <taxon>Teleostei</taxon>
        <taxon>Neoteleostei</taxon>
        <taxon>Acanthomorphata</taxon>
        <taxon>Ovalentaria</taxon>
        <taxon>Atherinomorphae</taxon>
        <taxon>Cyprinodontiformes</taxon>
        <taxon>Goodeidae</taxon>
        <taxon>Ilyodon</taxon>
    </lineage>
</organism>
<feature type="region of interest" description="Disordered" evidence="1">
    <location>
        <begin position="46"/>
        <end position="81"/>
    </location>
</feature>
<gene>
    <name evidence="2" type="ORF">ILYODFUR_014089</name>
</gene>
<feature type="compositionally biased region" description="Polar residues" evidence="1">
    <location>
        <begin position="46"/>
        <end position="65"/>
    </location>
</feature>
<feature type="non-terminal residue" evidence="2">
    <location>
        <position position="81"/>
    </location>
</feature>
<protein>
    <submittedName>
        <fullName evidence="2">Uncharacterized protein</fullName>
    </submittedName>
</protein>
<evidence type="ECO:0000256" key="1">
    <source>
        <dbReference type="SAM" id="MobiDB-lite"/>
    </source>
</evidence>
<accession>A0ABV0UG25</accession>
<reference evidence="2 3" key="1">
    <citation type="submission" date="2021-06" db="EMBL/GenBank/DDBJ databases">
        <authorList>
            <person name="Palmer J.M."/>
        </authorList>
    </citation>
    <scope>NUCLEOTIDE SEQUENCE [LARGE SCALE GENOMIC DNA]</scope>
    <source>
        <strain evidence="3">if_2019</strain>
        <tissue evidence="2">Muscle</tissue>
    </source>
</reference>
<dbReference type="Proteomes" id="UP001482620">
    <property type="component" value="Unassembled WGS sequence"/>
</dbReference>
<name>A0ABV0UG25_9TELE</name>
<evidence type="ECO:0000313" key="2">
    <source>
        <dbReference type="EMBL" id="MEQ2244135.1"/>
    </source>
</evidence>